<dbReference type="WBParaSite" id="EN70_7446">
    <property type="protein sequence ID" value="EN70_7446"/>
    <property type="gene ID" value="EN70_7446"/>
</dbReference>
<reference evidence="8" key="2">
    <citation type="submission" date="2016-11" db="UniProtKB">
        <authorList>
            <consortium name="WormBaseParasite"/>
        </authorList>
    </citation>
    <scope>IDENTIFICATION</scope>
</reference>
<dbReference type="GO" id="GO:0031982">
    <property type="term" value="C:vesicle"/>
    <property type="evidence" value="ECO:0007669"/>
    <property type="project" value="TreeGrafter"/>
</dbReference>
<sequence length="127" mass="14150">MFYLIVWLSVSVIISKSSEGIKLGGATNADTNDPEIKEVAEKAMVQVNGKTRSRNLYKLVKIINARTQVVSGTKYYFTILAASTNCRKNTGEINLAKCAVDTNKPTKQFNVEVWSQPWTNTFQVTLT</sequence>
<dbReference type="PANTHER" id="PTHR46186">
    <property type="entry name" value="CYSTATIN"/>
    <property type="match status" value="1"/>
</dbReference>
<dbReference type="SUPFAM" id="SSF54403">
    <property type="entry name" value="Cystatin/monellin"/>
    <property type="match status" value="1"/>
</dbReference>
<dbReference type="Gene3D" id="3.10.450.10">
    <property type="match status" value="1"/>
</dbReference>
<name>A0A1I7VXS4_LOALO</name>
<evidence type="ECO:0000313" key="7">
    <source>
        <dbReference type="Proteomes" id="UP000095285"/>
    </source>
</evidence>
<dbReference type="FunFam" id="3.10.450.10:FF:000004">
    <property type="entry name" value="Cystatin C"/>
    <property type="match status" value="1"/>
</dbReference>
<dbReference type="PANTHER" id="PTHR46186:SF2">
    <property type="entry name" value="CYSTATIN"/>
    <property type="match status" value="1"/>
</dbReference>
<feature type="domain" description="Cystatin" evidence="6">
    <location>
        <begin position="21"/>
        <end position="127"/>
    </location>
</feature>
<dbReference type="InterPro" id="IPR046350">
    <property type="entry name" value="Cystatin_sf"/>
</dbReference>
<dbReference type="GO" id="GO:0005615">
    <property type="term" value="C:extracellular space"/>
    <property type="evidence" value="ECO:0007669"/>
    <property type="project" value="TreeGrafter"/>
</dbReference>
<dbReference type="Proteomes" id="UP000095285">
    <property type="component" value="Unassembled WGS sequence"/>
</dbReference>
<keyword evidence="3" id="KW-0789">Thiol protease inhibitor</keyword>
<dbReference type="GO" id="GO:0004869">
    <property type="term" value="F:cysteine-type endopeptidase inhibitor activity"/>
    <property type="evidence" value="ECO:0007669"/>
    <property type="project" value="UniProtKB-KW"/>
</dbReference>
<dbReference type="SMART" id="SM00043">
    <property type="entry name" value="CY"/>
    <property type="match status" value="1"/>
</dbReference>
<evidence type="ECO:0000256" key="5">
    <source>
        <dbReference type="SAM" id="SignalP"/>
    </source>
</evidence>
<keyword evidence="7" id="KW-1185">Reference proteome</keyword>
<feature type="chain" id="PRO_5018637999" evidence="5">
    <location>
        <begin position="21"/>
        <end position="127"/>
    </location>
</feature>
<feature type="signal peptide" evidence="5">
    <location>
        <begin position="1"/>
        <end position="20"/>
    </location>
</feature>
<dbReference type="InterPro" id="IPR000010">
    <property type="entry name" value="Cystatin_dom"/>
</dbReference>
<keyword evidence="4" id="KW-1015">Disulfide bond</keyword>
<evidence type="ECO:0000313" key="8">
    <source>
        <dbReference type="WBParaSite" id="EN70_7446"/>
    </source>
</evidence>
<protein>
    <submittedName>
        <fullName evidence="8">Cystatin domain-containing protein</fullName>
    </submittedName>
</protein>
<evidence type="ECO:0000256" key="1">
    <source>
        <dbReference type="ARBA" id="ARBA00009403"/>
    </source>
</evidence>
<comment type="similarity">
    <text evidence="1">Belongs to the cystatin family.</text>
</comment>
<dbReference type="CDD" id="cd00042">
    <property type="entry name" value="CY"/>
    <property type="match status" value="1"/>
</dbReference>
<organism evidence="7 8">
    <name type="scientific">Loa loa</name>
    <name type="common">Eye worm</name>
    <name type="synonym">Filaria loa</name>
    <dbReference type="NCBI Taxonomy" id="7209"/>
    <lineage>
        <taxon>Eukaryota</taxon>
        <taxon>Metazoa</taxon>
        <taxon>Ecdysozoa</taxon>
        <taxon>Nematoda</taxon>
        <taxon>Chromadorea</taxon>
        <taxon>Rhabditida</taxon>
        <taxon>Spirurina</taxon>
        <taxon>Spiruromorpha</taxon>
        <taxon>Filarioidea</taxon>
        <taxon>Onchocercidae</taxon>
        <taxon>Loa</taxon>
    </lineage>
</organism>
<evidence type="ECO:0000256" key="2">
    <source>
        <dbReference type="ARBA" id="ARBA00022690"/>
    </source>
</evidence>
<proteinExistence type="inferred from homology"/>
<keyword evidence="2" id="KW-0646">Protease inhibitor</keyword>
<dbReference type="AlphaFoldDB" id="A0A1I7VXS4"/>
<accession>A0A1I7VXS4</accession>
<dbReference type="Pfam" id="PF00031">
    <property type="entry name" value="Cystatin"/>
    <property type="match status" value="1"/>
</dbReference>
<evidence type="ECO:0000256" key="3">
    <source>
        <dbReference type="ARBA" id="ARBA00022704"/>
    </source>
</evidence>
<evidence type="ECO:0000259" key="6">
    <source>
        <dbReference type="SMART" id="SM00043"/>
    </source>
</evidence>
<reference evidence="7" key="1">
    <citation type="submission" date="2012-04" db="EMBL/GenBank/DDBJ databases">
        <title>The Genome Sequence of Loa loa.</title>
        <authorList>
            <consortium name="The Broad Institute Genome Sequencing Platform"/>
            <consortium name="Broad Institute Genome Sequencing Center for Infectious Disease"/>
            <person name="Nutman T.B."/>
            <person name="Fink D.L."/>
            <person name="Russ C."/>
            <person name="Young S."/>
            <person name="Zeng Q."/>
            <person name="Gargeya S."/>
            <person name="Alvarado L."/>
            <person name="Berlin A."/>
            <person name="Chapman S.B."/>
            <person name="Chen Z."/>
            <person name="Freedman E."/>
            <person name="Gellesch M."/>
            <person name="Goldberg J."/>
            <person name="Griggs A."/>
            <person name="Gujja S."/>
            <person name="Heilman E.R."/>
            <person name="Heiman D."/>
            <person name="Howarth C."/>
            <person name="Mehta T."/>
            <person name="Neiman D."/>
            <person name="Pearson M."/>
            <person name="Roberts A."/>
            <person name="Saif S."/>
            <person name="Shea T."/>
            <person name="Shenoy N."/>
            <person name="Sisk P."/>
            <person name="Stolte C."/>
            <person name="Sykes S."/>
            <person name="White J."/>
            <person name="Yandava C."/>
            <person name="Haas B."/>
            <person name="Henn M.R."/>
            <person name="Nusbaum C."/>
            <person name="Birren B."/>
        </authorList>
    </citation>
    <scope>NUCLEOTIDE SEQUENCE [LARGE SCALE GENOMIC DNA]</scope>
</reference>
<keyword evidence="5" id="KW-0732">Signal</keyword>
<dbReference type="GO" id="GO:0005737">
    <property type="term" value="C:cytoplasm"/>
    <property type="evidence" value="ECO:0007669"/>
    <property type="project" value="TreeGrafter"/>
</dbReference>
<evidence type="ECO:0000256" key="4">
    <source>
        <dbReference type="ARBA" id="ARBA00023157"/>
    </source>
</evidence>